<dbReference type="OMA" id="EANDNEC"/>
<dbReference type="FunFam" id="3.40.50.2000:FF:000051">
    <property type="entry name" value="Glycosyltransferase"/>
    <property type="match status" value="1"/>
</dbReference>
<dbReference type="FunCoup" id="A0A251RSR0">
    <property type="interactions" value="398"/>
</dbReference>
<evidence type="ECO:0000313" key="6">
    <source>
        <dbReference type="EMBL" id="OTF87455.1"/>
    </source>
</evidence>
<dbReference type="Pfam" id="PF00201">
    <property type="entry name" value="UDPGT"/>
    <property type="match status" value="1"/>
</dbReference>
<dbReference type="FunFam" id="3.40.50.2000:FF:000054">
    <property type="entry name" value="Glycosyltransferase"/>
    <property type="match status" value="1"/>
</dbReference>
<name>A0A251RSR0_HELAN</name>
<dbReference type="Gene3D" id="3.40.50.2000">
    <property type="entry name" value="Glycogen Phosphorylase B"/>
    <property type="match status" value="2"/>
</dbReference>
<sequence length="489" mass="53874">MEKPAHIAIVPSPGMGHLIPLVEFAKKLTAQHNLYATFIIPNEGPLSHSQSEFLDSLPNAINYTLLPPVNFDDLPQYAKIETRISLMVTRSVTAIHATISSMMADKNIVALFVDLFGTDAFDVAVELGVPRYLFFPASAMTLSRCLHLPKLDQMVSCEYRDVPGPIQIPGCIPVHGKDLPDPLQDRSNDAYKSVLHNVKRYFMADGIVVNSFKGLESGAIEVLQQVEPDKPPVYPVGPLIQSGSVQSNKGVNESSCLKWLDDQPSGSVLYICFGSGGSLSSEQLTELAMGLEMSEQRFIWVVRKPNDKVADATYLNSHGDEGTFDFLPKTFLERTKNRGLVVLNWAPQAQILSHSSSGGFLTHCGWNSILETIVLGVPIIAWPLYAEQKMNALMLTEGLKVAMRAKLNESGIVDHSEIVRVVNSLSKGDEGKAIRVRIKELKEAALSALSKDGCSTKTLDQLVSKLKNKIYIDRLSNFLLFYVNLFLLC</sequence>
<dbReference type="EC" id="2.4.1.-" evidence="5"/>
<dbReference type="PANTHER" id="PTHR48046:SF6">
    <property type="entry name" value="GLYCOSYLTRANSFERASE"/>
    <property type="match status" value="1"/>
</dbReference>
<evidence type="ECO:0000313" key="7">
    <source>
        <dbReference type="Proteomes" id="UP000215914"/>
    </source>
</evidence>
<evidence type="ECO:0000256" key="4">
    <source>
        <dbReference type="RuleBase" id="RU003718"/>
    </source>
</evidence>
<keyword evidence="7" id="KW-1185">Reference proteome</keyword>
<dbReference type="InterPro" id="IPR002213">
    <property type="entry name" value="UDP_glucos_trans"/>
</dbReference>
<dbReference type="PANTHER" id="PTHR48046">
    <property type="entry name" value="UDP-GLYCOSYLTRANSFERASE 72E1"/>
    <property type="match status" value="1"/>
</dbReference>
<comment type="similarity">
    <text evidence="1 4">Belongs to the UDP-glycosyltransferase family.</text>
</comment>
<reference evidence="7" key="1">
    <citation type="journal article" date="2017" name="Nature">
        <title>The sunflower genome provides insights into oil metabolism, flowering and Asterid evolution.</title>
        <authorList>
            <person name="Badouin H."/>
            <person name="Gouzy J."/>
            <person name="Grassa C.J."/>
            <person name="Murat F."/>
            <person name="Staton S.E."/>
            <person name="Cottret L."/>
            <person name="Lelandais-Briere C."/>
            <person name="Owens G.L."/>
            <person name="Carrere S."/>
            <person name="Mayjonade B."/>
            <person name="Legrand L."/>
            <person name="Gill N."/>
            <person name="Kane N.C."/>
            <person name="Bowers J.E."/>
            <person name="Hubner S."/>
            <person name="Bellec A."/>
            <person name="Berard A."/>
            <person name="Berges H."/>
            <person name="Blanchet N."/>
            <person name="Boniface M.C."/>
            <person name="Brunel D."/>
            <person name="Catrice O."/>
            <person name="Chaidir N."/>
            <person name="Claudel C."/>
            <person name="Donnadieu C."/>
            <person name="Faraut T."/>
            <person name="Fievet G."/>
            <person name="Helmstetter N."/>
            <person name="King M."/>
            <person name="Knapp S.J."/>
            <person name="Lai Z."/>
            <person name="Le Paslier M.C."/>
            <person name="Lippi Y."/>
            <person name="Lorenzon L."/>
            <person name="Mandel J.R."/>
            <person name="Marage G."/>
            <person name="Marchand G."/>
            <person name="Marquand E."/>
            <person name="Bret-Mestries E."/>
            <person name="Morien E."/>
            <person name="Nambeesan S."/>
            <person name="Nguyen T."/>
            <person name="Pegot-Espagnet P."/>
            <person name="Pouilly N."/>
            <person name="Raftis F."/>
            <person name="Sallet E."/>
            <person name="Schiex T."/>
            <person name="Thomas J."/>
            <person name="Vandecasteele C."/>
            <person name="Vares D."/>
            <person name="Vear F."/>
            <person name="Vautrin S."/>
            <person name="Crespi M."/>
            <person name="Mangin B."/>
            <person name="Burke J.M."/>
            <person name="Salse J."/>
            <person name="Munos S."/>
            <person name="Vincourt P."/>
            <person name="Rieseberg L.H."/>
            <person name="Langlade N.B."/>
        </authorList>
    </citation>
    <scope>NUCLEOTIDE SEQUENCE [LARGE SCALE GENOMIC DNA]</scope>
    <source>
        <strain evidence="7">cv. SF193</strain>
    </source>
</reference>
<accession>A0A251RSR0</accession>
<dbReference type="AlphaFoldDB" id="A0A251RSR0"/>
<dbReference type="SUPFAM" id="SSF53756">
    <property type="entry name" value="UDP-Glycosyltransferase/glycogen phosphorylase"/>
    <property type="match status" value="1"/>
</dbReference>
<evidence type="ECO:0000256" key="3">
    <source>
        <dbReference type="ARBA" id="ARBA00022679"/>
    </source>
</evidence>
<organism evidence="6 7">
    <name type="scientific">Helianthus annuus</name>
    <name type="common">Common sunflower</name>
    <dbReference type="NCBI Taxonomy" id="4232"/>
    <lineage>
        <taxon>Eukaryota</taxon>
        <taxon>Viridiplantae</taxon>
        <taxon>Streptophyta</taxon>
        <taxon>Embryophyta</taxon>
        <taxon>Tracheophyta</taxon>
        <taxon>Spermatophyta</taxon>
        <taxon>Magnoliopsida</taxon>
        <taxon>eudicotyledons</taxon>
        <taxon>Gunneridae</taxon>
        <taxon>Pentapetalae</taxon>
        <taxon>asterids</taxon>
        <taxon>campanulids</taxon>
        <taxon>Asterales</taxon>
        <taxon>Asteraceae</taxon>
        <taxon>Asteroideae</taxon>
        <taxon>Heliantheae alliance</taxon>
        <taxon>Heliantheae</taxon>
        <taxon>Helianthus</taxon>
    </lineage>
</organism>
<gene>
    <name evidence="6" type="ORF">HannXRQ_Chr17g0562011</name>
</gene>
<dbReference type="CDD" id="cd03784">
    <property type="entry name" value="GT1_Gtf-like"/>
    <property type="match status" value="1"/>
</dbReference>
<evidence type="ECO:0000256" key="2">
    <source>
        <dbReference type="ARBA" id="ARBA00022676"/>
    </source>
</evidence>
<evidence type="ECO:0000256" key="1">
    <source>
        <dbReference type="ARBA" id="ARBA00009995"/>
    </source>
</evidence>
<protein>
    <recommendedName>
        <fullName evidence="5">Glycosyltransferase</fullName>
        <ecNumber evidence="5">2.4.1.-</ecNumber>
    </recommendedName>
</protein>
<dbReference type="EMBL" id="CM007906">
    <property type="protein sequence ID" value="OTF87455.1"/>
    <property type="molecule type" value="Genomic_DNA"/>
</dbReference>
<keyword evidence="3 4" id="KW-0808">Transferase</keyword>
<dbReference type="InterPro" id="IPR035595">
    <property type="entry name" value="UDP_glycos_trans_CS"/>
</dbReference>
<dbReference type="Proteomes" id="UP000215914">
    <property type="component" value="Chromosome 17"/>
</dbReference>
<dbReference type="GO" id="GO:0008194">
    <property type="term" value="F:UDP-glycosyltransferase activity"/>
    <property type="evidence" value="ECO:0000318"/>
    <property type="project" value="GO_Central"/>
</dbReference>
<dbReference type="PROSITE" id="PS00375">
    <property type="entry name" value="UDPGT"/>
    <property type="match status" value="1"/>
</dbReference>
<keyword evidence="2 4" id="KW-0328">Glycosyltransferase</keyword>
<proteinExistence type="inferred from homology"/>
<evidence type="ECO:0000256" key="5">
    <source>
        <dbReference type="RuleBase" id="RU362057"/>
    </source>
</evidence>
<dbReference type="InParanoid" id="A0A251RSR0"/>